<evidence type="ECO:0000256" key="3">
    <source>
        <dbReference type="ARBA" id="ARBA00023163"/>
    </source>
</evidence>
<proteinExistence type="predicted"/>
<dbReference type="SMART" id="SM00345">
    <property type="entry name" value="HTH_GNTR"/>
    <property type="match status" value="1"/>
</dbReference>
<dbReference type="SUPFAM" id="SSF46785">
    <property type="entry name" value="Winged helix' DNA-binding domain"/>
    <property type="match status" value="1"/>
</dbReference>
<dbReference type="Pfam" id="PF00392">
    <property type="entry name" value="GntR"/>
    <property type="match status" value="1"/>
</dbReference>
<dbReference type="InterPro" id="IPR036390">
    <property type="entry name" value="WH_DNA-bd_sf"/>
</dbReference>
<dbReference type="GO" id="GO:0003700">
    <property type="term" value="F:DNA-binding transcription factor activity"/>
    <property type="evidence" value="ECO:0007669"/>
    <property type="project" value="InterPro"/>
</dbReference>
<keyword evidence="1" id="KW-0805">Transcription regulation</keyword>
<dbReference type="InterPro" id="IPR011711">
    <property type="entry name" value="GntR_C"/>
</dbReference>
<evidence type="ECO:0000313" key="6">
    <source>
        <dbReference type="Proteomes" id="UP001236014"/>
    </source>
</evidence>
<dbReference type="KEGG" id="acab:QRX50_37775"/>
<dbReference type="PANTHER" id="PTHR43537">
    <property type="entry name" value="TRANSCRIPTIONAL REGULATOR, GNTR FAMILY"/>
    <property type="match status" value="1"/>
</dbReference>
<dbReference type="PROSITE" id="PS50949">
    <property type="entry name" value="HTH_GNTR"/>
    <property type="match status" value="1"/>
</dbReference>
<dbReference type="Gene3D" id="1.10.10.10">
    <property type="entry name" value="Winged helix-like DNA-binding domain superfamily/Winged helix DNA-binding domain"/>
    <property type="match status" value="1"/>
</dbReference>
<name>A0A9Y2MSW8_9PSEU</name>
<dbReference type="AlphaFoldDB" id="A0A9Y2MSW8"/>
<sequence length="244" mass="26625">MAATGRGEKDDLFSRVSTSRVSQVIVDQIKVLIRDGSLTPGDRLPSERDLCQRFGVSRVTVREALRVLEATGLVTIRVGAHGGAFLTAPSTDRVGEGLADLLSMSVLTAGEVTEARKIVEIGALPLIVERATEEDIDALFKLVEEGQHAVDEGEYTVDISARFHIRLAECAHNTALTMLIQSFHGPLLMSLREAREQAPIMGKRGTGEHRELAEAIRSRDLAAAQRVMSEHIARTAQRVSHEVE</sequence>
<accession>A0A9Y2MSW8</accession>
<feature type="domain" description="HTH gntR-type" evidence="4">
    <location>
        <begin position="19"/>
        <end position="89"/>
    </location>
</feature>
<keyword evidence="6" id="KW-1185">Reference proteome</keyword>
<dbReference type="Pfam" id="PF07729">
    <property type="entry name" value="FCD"/>
    <property type="match status" value="1"/>
</dbReference>
<dbReference type="CDD" id="cd07377">
    <property type="entry name" value="WHTH_GntR"/>
    <property type="match status" value="1"/>
</dbReference>
<organism evidence="5 6">
    <name type="scientific">Amycolatopsis carbonis</name>
    <dbReference type="NCBI Taxonomy" id="715471"/>
    <lineage>
        <taxon>Bacteria</taxon>
        <taxon>Bacillati</taxon>
        <taxon>Actinomycetota</taxon>
        <taxon>Actinomycetes</taxon>
        <taxon>Pseudonocardiales</taxon>
        <taxon>Pseudonocardiaceae</taxon>
        <taxon>Amycolatopsis</taxon>
    </lineage>
</organism>
<reference evidence="5 6" key="1">
    <citation type="submission" date="2023-06" db="EMBL/GenBank/DDBJ databases">
        <authorList>
            <person name="Oyuntsetseg B."/>
            <person name="Kim S.B."/>
        </authorList>
    </citation>
    <scope>NUCLEOTIDE SEQUENCE [LARGE SCALE GENOMIC DNA]</scope>
    <source>
        <strain evidence="5 6">2-15</strain>
    </source>
</reference>
<protein>
    <submittedName>
        <fullName evidence="5">FadR/GntR family transcriptional regulator</fullName>
    </submittedName>
</protein>
<dbReference type="PANTHER" id="PTHR43537:SF5">
    <property type="entry name" value="UXU OPERON TRANSCRIPTIONAL REGULATOR"/>
    <property type="match status" value="1"/>
</dbReference>
<evidence type="ECO:0000256" key="1">
    <source>
        <dbReference type="ARBA" id="ARBA00023015"/>
    </source>
</evidence>
<evidence type="ECO:0000259" key="4">
    <source>
        <dbReference type="PROSITE" id="PS50949"/>
    </source>
</evidence>
<dbReference type="PRINTS" id="PR00035">
    <property type="entry name" value="HTHGNTR"/>
</dbReference>
<dbReference type="EMBL" id="CP127294">
    <property type="protein sequence ID" value="WIX77111.1"/>
    <property type="molecule type" value="Genomic_DNA"/>
</dbReference>
<evidence type="ECO:0000313" key="5">
    <source>
        <dbReference type="EMBL" id="WIX77111.1"/>
    </source>
</evidence>
<dbReference type="GO" id="GO:0003677">
    <property type="term" value="F:DNA binding"/>
    <property type="evidence" value="ECO:0007669"/>
    <property type="project" value="UniProtKB-KW"/>
</dbReference>
<dbReference type="RefSeq" id="WP_285967853.1">
    <property type="nucleotide sequence ID" value="NZ_CP127294.1"/>
</dbReference>
<dbReference type="InterPro" id="IPR036388">
    <property type="entry name" value="WH-like_DNA-bd_sf"/>
</dbReference>
<dbReference type="SMART" id="SM00895">
    <property type="entry name" value="FCD"/>
    <property type="match status" value="1"/>
</dbReference>
<dbReference type="InterPro" id="IPR000524">
    <property type="entry name" value="Tscrpt_reg_HTH_GntR"/>
</dbReference>
<keyword evidence="3" id="KW-0804">Transcription</keyword>
<evidence type="ECO:0000256" key="2">
    <source>
        <dbReference type="ARBA" id="ARBA00023125"/>
    </source>
</evidence>
<dbReference type="Proteomes" id="UP001236014">
    <property type="component" value="Chromosome"/>
</dbReference>
<dbReference type="InterPro" id="IPR008920">
    <property type="entry name" value="TF_FadR/GntR_C"/>
</dbReference>
<dbReference type="SUPFAM" id="SSF48008">
    <property type="entry name" value="GntR ligand-binding domain-like"/>
    <property type="match status" value="1"/>
</dbReference>
<gene>
    <name evidence="5" type="ORF">QRX50_37775</name>
</gene>
<keyword evidence="2" id="KW-0238">DNA-binding</keyword>
<dbReference type="Gene3D" id="1.20.120.530">
    <property type="entry name" value="GntR ligand-binding domain-like"/>
    <property type="match status" value="1"/>
</dbReference>